<reference evidence="1" key="1">
    <citation type="submission" date="2023-05" db="EMBL/GenBank/DDBJ databases">
        <title>Nepenthes gracilis genome sequencing.</title>
        <authorList>
            <person name="Fukushima K."/>
        </authorList>
    </citation>
    <scope>NUCLEOTIDE SEQUENCE</scope>
    <source>
        <strain evidence="1">SING2019-196</strain>
    </source>
</reference>
<proteinExistence type="predicted"/>
<sequence length="120" mass="13571">MACLLREFIYDAIIVPLIKKAYGRRLALKTRKVSCQQTNIDGNVLAFHGSEVSVLKLPMILQWCRLLKVSCQQTNIDGDVLASHGSEVSVLKLPMTLQWCRQLATEVNHFFTPYDLVNGH</sequence>
<evidence type="ECO:0000313" key="1">
    <source>
        <dbReference type="EMBL" id="GMH22543.1"/>
    </source>
</evidence>
<dbReference type="AlphaFoldDB" id="A0AAD3XYR6"/>
<comment type="caution">
    <text evidence="1">The sequence shown here is derived from an EMBL/GenBank/DDBJ whole genome shotgun (WGS) entry which is preliminary data.</text>
</comment>
<keyword evidence="2" id="KW-1185">Reference proteome</keyword>
<accession>A0AAD3XYR6</accession>
<organism evidence="1 2">
    <name type="scientific">Nepenthes gracilis</name>
    <name type="common">Slender pitcher plant</name>
    <dbReference type="NCBI Taxonomy" id="150966"/>
    <lineage>
        <taxon>Eukaryota</taxon>
        <taxon>Viridiplantae</taxon>
        <taxon>Streptophyta</taxon>
        <taxon>Embryophyta</taxon>
        <taxon>Tracheophyta</taxon>
        <taxon>Spermatophyta</taxon>
        <taxon>Magnoliopsida</taxon>
        <taxon>eudicotyledons</taxon>
        <taxon>Gunneridae</taxon>
        <taxon>Pentapetalae</taxon>
        <taxon>Caryophyllales</taxon>
        <taxon>Nepenthaceae</taxon>
        <taxon>Nepenthes</taxon>
    </lineage>
</organism>
<evidence type="ECO:0000313" key="2">
    <source>
        <dbReference type="Proteomes" id="UP001279734"/>
    </source>
</evidence>
<dbReference type="Proteomes" id="UP001279734">
    <property type="component" value="Unassembled WGS sequence"/>
</dbReference>
<dbReference type="EMBL" id="BSYO01000024">
    <property type="protein sequence ID" value="GMH22543.1"/>
    <property type="molecule type" value="Genomic_DNA"/>
</dbReference>
<gene>
    <name evidence="1" type="ORF">Nepgr_024386</name>
</gene>
<name>A0AAD3XYR6_NEPGR</name>
<protein>
    <submittedName>
        <fullName evidence="1">Uncharacterized protein</fullName>
    </submittedName>
</protein>